<dbReference type="Gene3D" id="2.60.40.10">
    <property type="entry name" value="Immunoglobulins"/>
    <property type="match status" value="2"/>
</dbReference>
<dbReference type="GO" id="GO:0071222">
    <property type="term" value="P:cellular response to lipopolysaccharide"/>
    <property type="evidence" value="ECO:0000318"/>
    <property type="project" value="GO_Central"/>
</dbReference>
<keyword evidence="3" id="KW-0812">Transmembrane</keyword>
<evidence type="ECO:0000256" key="5">
    <source>
        <dbReference type="ARBA" id="ARBA00022843"/>
    </source>
</evidence>
<evidence type="ECO:0000256" key="17">
    <source>
        <dbReference type="ARBA" id="ARBA00078929"/>
    </source>
</evidence>
<dbReference type="GO" id="GO:0007166">
    <property type="term" value="P:cell surface receptor signaling pathway"/>
    <property type="evidence" value="ECO:0000318"/>
    <property type="project" value="GO_Central"/>
</dbReference>
<dbReference type="InterPro" id="IPR051713">
    <property type="entry name" value="T-cell_Activation_Regulation"/>
</dbReference>
<dbReference type="InterPro" id="IPR003599">
    <property type="entry name" value="Ig_sub"/>
</dbReference>
<dbReference type="GO" id="GO:0042130">
    <property type="term" value="P:negative regulation of T cell proliferation"/>
    <property type="evidence" value="ECO:0000318"/>
    <property type="project" value="GO_Central"/>
</dbReference>
<dbReference type="CDD" id="cd16087">
    <property type="entry name" value="IgV_CD86"/>
    <property type="match status" value="1"/>
</dbReference>
<dbReference type="GO" id="GO:0002250">
    <property type="term" value="P:adaptive immune response"/>
    <property type="evidence" value="ECO:0007669"/>
    <property type="project" value="UniProtKB-KW"/>
</dbReference>
<dbReference type="FunCoup" id="F6RP67">
    <property type="interactions" value="176"/>
</dbReference>
<evidence type="ECO:0000256" key="2">
    <source>
        <dbReference type="ARBA" id="ARBA00022475"/>
    </source>
</evidence>
<dbReference type="GO" id="GO:0042102">
    <property type="term" value="P:positive regulation of T cell proliferation"/>
    <property type="evidence" value="ECO:0000318"/>
    <property type="project" value="GO_Central"/>
</dbReference>
<dbReference type="Bgee" id="ENSMODG00000025108">
    <property type="expression patterns" value="Expressed in lung and 9 other cell types or tissues"/>
</dbReference>
<reference evidence="19 20" key="1">
    <citation type="journal article" date="2007" name="Nature">
        <title>Genome of the marsupial Monodelphis domestica reveals innovation in non-coding sequences.</title>
        <authorList>
            <person name="Mikkelsen T.S."/>
            <person name="Wakefield M.J."/>
            <person name="Aken B."/>
            <person name="Amemiya C.T."/>
            <person name="Chang J.L."/>
            <person name="Duke S."/>
            <person name="Garber M."/>
            <person name="Gentles A.J."/>
            <person name="Goodstadt L."/>
            <person name="Heger A."/>
            <person name="Jurka J."/>
            <person name="Kamal M."/>
            <person name="Mauceli E."/>
            <person name="Searle S.M."/>
            <person name="Sharpe T."/>
            <person name="Baker M.L."/>
            <person name="Batzer M.A."/>
            <person name="Benos P.V."/>
            <person name="Belov K."/>
            <person name="Clamp M."/>
            <person name="Cook A."/>
            <person name="Cuff J."/>
            <person name="Das R."/>
            <person name="Davidow L."/>
            <person name="Deakin J.E."/>
            <person name="Fazzari M.J."/>
            <person name="Glass J.L."/>
            <person name="Grabherr M."/>
            <person name="Greally J.M."/>
            <person name="Gu W."/>
            <person name="Hore T.A."/>
            <person name="Huttley G.A."/>
            <person name="Kleber M."/>
            <person name="Jirtle R.L."/>
            <person name="Koina E."/>
            <person name="Lee J.T."/>
            <person name="Mahony S."/>
            <person name="Marra M.A."/>
            <person name="Miller R.D."/>
            <person name="Nicholls R.D."/>
            <person name="Oda M."/>
            <person name="Papenfuss A.T."/>
            <person name="Parra Z.E."/>
            <person name="Pollock D.D."/>
            <person name="Ray D.A."/>
            <person name="Schein J.E."/>
            <person name="Speed T.P."/>
            <person name="Thompson K."/>
            <person name="VandeBerg J.L."/>
            <person name="Wade C.M."/>
            <person name="Walker J.A."/>
            <person name="Waters P.D."/>
            <person name="Webber C."/>
            <person name="Weidman J.R."/>
            <person name="Xie X."/>
            <person name="Zody M.C."/>
            <person name="Baldwin J."/>
            <person name="Abdouelleil A."/>
            <person name="Abdulkadir J."/>
            <person name="Abebe A."/>
            <person name="Abera B."/>
            <person name="Abreu J."/>
            <person name="Acer S.C."/>
            <person name="Aftuck L."/>
            <person name="Alexander A."/>
            <person name="An P."/>
            <person name="Anderson E."/>
            <person name="Anderson S."/>
            <person name="Arachi H."/>
            <person name="Azer M."/>
            <person name="Bachantsang P."/>
            <person name="Barry A."/>
            <person name="Bayul T."/>
            <person name="Berlin A."/>
            <person name="Bessette D."/>
            <person name="Bloom T."/>
            <person name="Bloom T."/>
            <person name="Boguslavskiy L."/>
            <person name="Bonnet C."/>
            <person name="Boukhgalter B."/>
            <person name="Bourzgui I."/>
            <person name="Brown A."/>
            <person name="Cahill P."/>
            <person name="Channer S."/>
            <person name="Cheshatsang Y."/>
            <person name="Chuda L."/>
            <person name="Citroen M."/>
            <person name="Collymore A."/>
            <person name="Cooke P."/>
            <person name="Costello M."/>
            <person name="D'Aco K."/>
            <person name="Daza R."/>
            <person name="De Haan G."/>
            <person name="DeGray S."/>
            <person name="DeMaso C."/>
            <person name="Dhargay N."/>
            <person name="Dooley K."/>
            <person name="Dooley E."/>
            <person name="Doricent M."/>
            <person name="Dorje P."/>
            <person name="Dorjee K."/>
            <person name="Dupes A."/>
            <person name="Elong R."/>
            <person name="Falk J."/>
            <person name="Farina A."/>
            <person name="Faro S."/>
            <person name="Ferguson D."/>
            <person name="Fisher S."/>
            <person name="Foley C.D."/>
            <person name="Franke A."/>
            <person name="Friedrich D."/>
            <person name="Gadbois L."/>
            <person name="Gearin G."/>
            <person name="Gearin C.R."/>
            <person name="Giannoukos G."/>
            <person name="Goode T."/>
            <person name="Graham J."/>
            <person name="Grandbois E."/>
            <person name="Grewal S."/>
            <person name="Gyaltsen K."/>
            <person name="Hafez N."/>
            <person name="Hagos B."/>
            <person name="Hall J."/>
            <person name="Henson C."/>
            <person name="Hollinger A."/>
            <person name="Honan T."/>
            <person name="Huard M.D."/>
            <person name="Hughes L."/>
            <person name="Hurhula B."/>
            <person name="Husby M.E."/>
            <person name="Kamat A."/>
            <person name="Kanga B."/>
            <person name="Kashin S."/>
            <person name="Khazanovich D."/>
            <person name="Kisner P."/>
            <person name="Lance K."/>
            <person name="Lara M."/>
            <person name="Lee W."/>
            <person name="Lennon N."/>
            <person name="Letendre F."/>
            <person name="LeVine R."/>
            <person name="Lipovsky A."/>
            <person name="Liu X."/>
            <person name="Liu J."/>
            <person name="Liu S."/>
            <person name="Lokyitsang T."/>
            <person name="Lokyitsang Y."/>
            <person name="Lubonja R."/>
            <person name="Lui A."/>
            <person name="MacDonald P."/>
            <person name="Magnisalis V."/>
            <person name="Maru K."/>
            <person name="Matthews C."/>
            <person name="McCusker W."/>
            <person name="McDonough S."/>
            <person name="Mehta T."/>
            <person name="Meldrim J."/>
            <person name="Meneus L."/>
            <person name="Mihai O."/>
            <person name="Mihalev A."/>
            <person name="Mihova T."/>
            <person name="Mittelman R."/>
            <person name="Mlenga V."/>
            <person name="Montmayeur A."/>
            <person name="Mulrain L."/>
            <person name="Navidi A."/>
            <person name="Naylor J."/>
            <person name="Negash T."/>
            <person name="Nguyen T."/>
            <person name="Nguyen N."/>
            <person name="Nicol R."/>
            <person name="Norbu C."/>
            <person name="Norbu N."/>
            <person name="Novod N."/>
            <person name="O'Neill B."/>
            <person name="Osman S."/>
            <person name="Markiewicz E."/>
            <person name="Oyono O.L."/>
            <person name="Patti C."/>
            <person name="Phunkhang P."/>
            <person name="Pierre F."/>
            <person name="Priest M."/>
            <person name="Raghuraman S."/>
            <person name="Rege F."/>
            <person name="Reyes R."/>
            <person name="Rise C."/>
            <person name="Rogov P."/>
            <person name="Ross K."/>
            <person name="Ryan E."/>
            <person name="Settipalli S."/>
            <person name="Shea T."/>
            <person name="Sherpa N."/>
            <person name="Shi L."/>
            <person name="Shih D."/>
            <person name="Sparrow T."/>
            <person name="Spaulding J."/>
            <person name="Stalker J."/>
            <person name="Stange-Thomann N."/>
            <person name="Stavropoulos S."/>
            <person name="Stone C."/>
            <person name="Strader C."/>
            <person name="Tesfaye S."/>
            <person name="Thomson T."/>
            <person name="Thoulutsang Y."/>
            <person name="Thoulutsang D."/>
            <person name="Topham K."/>
            <person name="Topping I."/>
            <person name="Tsamla T."/>
            <person name="Vassiliev H."/>
            <person name="Vo A."/>
            <person name="Wangchuk T."/>
            <person name="Wangdi T."/>
            <person name="Weiand M."/>
            <person name="Wilkinson J."/>
            <person name="Wilson A."/>
            <person name="Yadav S."/>
            <person name="Young G."/>
            <person name="Yu Q."/>
            <person name="Zembek L."/>
            <person name="Zhong D."/>
            <person name="Zimmer A."/>
            <person name="Zwirko Z."/>
            <person name="Jaffe D.B."/>
            <person name="Alvarez P."/>
            <person name="Brockman W."/>
            <person name="Butler J."/>
            <person name="Chin C."/>
            <person name="Gnerre S."/>
            <person name="MacCallum I."/>
            <person name="Graves J.A."/>
            <person name="Ponting C.P."/>
            <person name="Breen M."/>
            <person name="Samollow P.B."/>
            <person name="Lander E.S."/>
            <person name="Lindblad-Toh K."/>
        </authorList>
    </citation>
    <scope>NUCLEOTIDE SEQUENCE [LARGE SCALE GENOMIC DNA]</scope>
</reference>
<keyword evidence="10" id="KW-1015">Disulfide bond</keyword>
<keyword evidence="20" id="KW-1185">Reference proteome</keyword>
<evidence type="ECO:0000313" key="19">
    <source>
        <dbReference type="Ensembl" id="ENSMODP00000036920.3"/>
    </source>
</evidence>
<reference evidence="19" key="2">
    <citation type="submission" date="2025-08" db="UniProtKB">
        <authorList>
            <consortium name="Ensembl"/>
        </authorList>
    </citation>
    <scope>IDENTIFICATION</scope>
</reference>
<comment type="subcellular location">
    <subcellularLocation>
        <location evidence="1">Cell membrane</location>
        <topology evidence="1">Single-pass type I membrane protein</topology>
    </subcellularLocation>
</comment>
<keyword evidence="9" id="KW-0472">Membrane</keyword>
<dbReference type="InterPro" id="IPR037677">
    <property type="entry name" value="CD86_IgV"/>
</dbReference>
<dbReference type="InterPro" id="IPR036179">
    <property type="entry name" value="Ig-like_dom_sf"/>
</dbReference>
<evidence type="ECO:0000256" key="12">
    <source>
        <dbReference type="ARBA" id="ARBA00023180"/>
    </source>
</evidence>
<evidence type="ECO:0000259" key="18">
    <source>
        <dbReference type="PROSITE" id="PS50835"/>
    </source>
</evidence>
<keyword evidence="13" id="KW-0393">Immunoglobulin domain</keyword>
<evidence type="ECO:0000256" key="7">
    <source>
        <dbReference type="ARBA" id="ARBA00022989"/>
    </source>
</evidence>
<keyword evidence="11" id="KW-0675">Receptor</keyword>
<evidence type="ECO:0000256" key="10">
    <source>
        <dbReference type="ARBA" id="ARBA00023157"/>
    </source>
</evidence>
<dbReference type="Proteomes" id="UP000002280">
    <property type="component" value="Chromosome 4"/>
</dbReference>
<keyword evidence="8" id="KW-1064">Adaptive immunity</keyword>
<organism evidence="19 20">
    <name type="scientific">Monodelphis domestica</name>
    <name type="common">Gray short-tailed opossum</name>
    <dbReference type="NCBI Taxonomy" id="13616"/>
    <lineage>
        <taxon>Eukaryota</taxon>
        <taxon>Metazoa</taxon>
        <taxon>Chordata</taxon>
        <taxon>Craniata</taxon>
        <taxon>Vertebrata</taxon>
        <taxon>Euteleostomi</taxon>
        <taxon>Mammalia</taxon>
        <taxon>Metatheria</taxon>
        <taxon>Didelphimorphia</taxon>
        <taxon>Didelphidae</taxon>
        <taxon>Monodelphis</taxon>
    </lineage>
</organism>
<feature type="domain" description="Ig-like" evidence="18">
    <location>
        <begin position="1"/>
        <end position="102"/>
    </location>
</feature>
<keyword evidence="2" id="KW-1003">Cell membrane</keyword>
<dbReference type="eggNOG" id="ENOG502S1FF">
    <property type="taxonomic scope" value="Eukaryota"/>
</dbReference>
<keyword evidence="5" id="KW-0832">Ubl conjugation</keyword>
<dbReference type="AlphaFoldDB" id="F6RP67"/>
<dbReference type="Pfam" id="PF08205">
    <property type="entry name" value="C2-set_2"/>
    <property type="match status" value="1"/>
</dbReference>
<dbReference type="InterPro" id="IPR013783">
    <property type="entry name" value="Ig-like_fold"/>
</dbReference>
<protein>
    <recommendedName>
        <fullName evidence="16">T-lymphocyte activation antigen CD86</fullName>
    </recommendedName>
    <alternativeName>
        <fullName evidence="17">Activation B7-2 antigen</fullName>
    </alternativeName>
</protein>
<comment type="subunit">
    <text evidence="15">Homodimer. Interacts with MARCH8. Interacts (via cytoplasmic domain) with PHB1 and PHB2; the interactions increases after priming with CD40. Interacts with CD28.</text>
</comment>
<keyword evidence="12" id="KW-0325">Glycoprotein</keyword>
<accession>F6RP67</accession>
<dbReference type="InterPro" id="IPR013162">
    <property type="entry name" value="CD80_C2-set"/>
</dbReference>
<evidence type="ECO:0000256" key="11">
    <source>
        <dbReference type="ARBA" id="ARBA00023170"/>
    </source>
</evidence>
<dbReference type="STRING" id="13616.ENSMODP00000036920"/>
<dbReference type="GO" id="GO:0031295">
    <property type="term" value="P:T cell costimulation"/>
    <property type="evidence" value="ECO:0000318"/>
    <property type="project" value="GO_Central"/>
</dbReference>
<dbReference type="GeneTree" id="ENSGT00940000161500"/>
<evidence type="ECO:0000256" key="8">
    <source>
        <dbReference type="ARBA" id="ARBA00023130"/>
    </source>
</evidence>
<dbReference type="PROSITE" id="PS50835">
    <property type="entry name" value="IG_LIKE"/>
    <property type="match status" value="2"/>
</dbReference>
<reference evidence="19" key="3">
    <citation type="submission" date="2025-09" db="UniProtKB">
        <authorList>
            <consortium name="Ensembl"/>
        </authorList>
    </citation>
    <scope>IDENTIFICATION</scope>
</reference>
<evidence type="ECO:0000256" key="4">
    <source>
        <dbReference type="ARBA" id="ARBA00022729"/>
    </source>
</evidence>
<feature type="domain" description="Ig-like" evidence="18">
    <location>
        <begin position="120"/>
        <end position="216"/>
    </location>
</feature>
<comment type="function">
    <text evidence="14">Receptor involved in the costimulatory signal essential for T-lymphocyte proliferation and interleukin-2 production, by binding CD28 or CTLA-4. May play a critical role in the early events of T-cell activation and costimulation of naive T-cells, such as deciding between immunity and anergy that is made by T-cells within 24 hours after activation. Also involved in the regulation of B cells function, plays a role in regulating the level of IgG(1) produced. Upon CD40 engagement, activates NF-kappa-B signaling pathway via phospholipase C and protein kinase C activation.</text>
</comment>
<evidence type="ECO:0000256" key="3">
    <source>
        <dbReference type="ARBA" id="ARBA00022692"/>
    </source>
</evidence>
<proteinExistence type="predicted"/>
<dbReference type="PANTHER" id="PTHR25466">
    <property type="entry name" value="T-LYMPHOCYTE ACTIVATION ANTIGEN"/>
    <property type="match status" value="1"/>
</dbReference>
<dbReference type="SMART" id="SM00409">
    <property type="entry name" value="IG"/>
    <property type="match status" value="2"/>
</dbReference>
<name>F6RP67_MONDO</name>
<dbReference type="SUPFAM" id="SSF48726">
    <property type="entry name" value="Immunoglobulin"/>
    <property type="match status" value="2"/>
</dbReference>
<dbReference type="InterPro" id="IPR007110">
    <property type="entry name" value="Ig-like_dom"/>
</dbReference>
<evidence type="ECO:0000256" key="6">
    <source>
        <dbReference type="ARBA" id="ARBA00022859"/>
    </source>
</evidence>
<dbReference type="InParanoid" id="F6RP67"/>
<evidence type="ECO:0000256" key="16">
    <source>
        <dbReference type="ARBA" id="ARBA00074065"/>
    </source>
</evidence>
<keyword evidence="7" id="KW-1133">Transmembrane helix</keyword>
<sequence>VAAATKPKVEALFNGTVDLSCNFKNPEGISLEELLIFWQDANDLVLYELYQGREKQDHIHEKYLNRTEYNQTTWTLQLRNIQIEDQREYKCLVQHRSPRGLVLVHRFSFQLFVFAPFSQPEITRLDNMTVKIGDVLNFSCSSEQGYPEPEEMYWMITTENSTKIPGIMDLSQDKTTQLYNVRSTLTLTFNETTRTNISCYLQTVRQKEPLISKILTIGKSFFYSSYSFFFLNTYFLSW</sequence>
<dbReference type="Ensembl" id="ENSMODT00000038516.3">
    <property type="protein sequence ID" value="ENSMODP00000036920.3"/>
    <property type="gene ID" value="ENSMODG00000025108.3"/>
</dbReference>
<dbReference type="PANTHER" id="PTHR25466:SF2">
    <property type="entry name" value="T-LYMPHOCYTE ACTIVATION ANTIGEN CD86"/>
    <property type="match status" value="1"/>
</dbReference>
<dbReference type="HOGENOM" id="CLU_071073_0_0_1"/>
<evidence type="ECO:0000256" key="13">
    <source>
        <dbReference type="ARBA" id="ARBA00023319"/>
    </source>
</evidence>
<dbReference type="OMA" id="LPCQFTN"/>
<keyword evidence="4" id="KW-0732">Signal</keyword>
<evidence type="ECO:0000256" key="15">
    <source>
        <dbReference type="ARBA" id="ARBA00062369"/>
    </source>
</evidence>
<evidence type="ECO:0000256" key="1">
    <source>
        <dbReference type="ARBA" id="ARBA00004251"/>
    </source>
</evidence>
<evidence type="ECO:0000313" key="20">
    <source>
        <dbReference type="Proteomes" id="UP000002280"/>
    </source>
</evidence>
<dbReference type="GO" id="GO:0046649">
    <property type="term" value="P:lymphocyte activation"/>
    <property type="evidence" value="ECO:0007669"/>
    <property type="project" value="UniProtKB-ARBA"/>
</dbReference>
<evidence type="ECO:0000256" key="14">
    <source>
        <dbReference type="ARBA" id="ARBA00060284"/>
    </source>
</evidence>
<dbReference type="GO" id="GO:0006955">
    <property type="term" value="P:immune response"/>
    <property type="evidence" value="ECO:0000318"/>
    <property type="project" value="GO_Central"/>
</dbReference>
<dbReference type="FunFam" id="2.60.40.10:FF:000765">
    <property type="entry name" value="CD86 isoform 1"/>
    <property type="match status" value="1"/>
</dbReference>
<dbReference type="GO" id="GO:0009897">
    <property type="term" value="C:external side of plasma membrane"/>
    <property type="evidence" value="ECO:0000318"/>
    <property type="project" value="GO_Central"/>
</dbReference>
<evidence type="ECO:0000256" key="9">
    <source>
        <dbReference type="ARBA" id="ARBA00023136"/>
    </source>
</evidence>
<keyword evidence="6" id="KW-0391">Immunity</keyword>
<dbReference type="FunFam" id="2.60.40.10:FF:000582">
    <property type="entry name" value="T-lymphocyte activation antigen CD86"/>
    <property type="match status" value="1"/>
</dbReference>